<keyword evidence="2" id="KW-1185">Reference proteome</keyword>
<evidence type="ECO:0000313" key="1">
    <source>
        <dbReference type="EMBL" id="PON85507.1"/>
    </source>
</evidence>
<proteinExistence type="predicted"/>
<dbReference type="InParanoid" id="A0A2P5EIY3"/>
<protein>
    <submittedName>
        <fullName evidence="1">Uncharacterized protein</fullName>
    </submittedName>
</protein>
<dbReference type="EMBL" id="JXTC01000146">
    <property type="protein sequence ID" value="PON85507.1"/>
    <property type="molecule type" value="Genomic_DNA"/>
</dbReference>
<dbReference type="Proteomes" id="UP000237000">
    <property type="component" value="Unassembled WGS sequence"/>
</dbReference>
<organism evidence="1 2">
    <name type="scientific">Trema orientale</name>
    <name type="common">Charcoal tree</name>
    <name type="synonym">Celtis orientalis</name>
    <dbReference type="NCBI Taxonomy" id="63057"/>
    <lineage>
        <taxon>Eukaryota</taxon>
        <taxon>Viridiplantae</taxon>
        <taxon>Streptophyta</taxon>
        <taxon>Embryophyta</taxon>
        <taxon>Tracheophyta</taxon>
        <taxon>Spermatophyta</taxon>
        <taxon>Magnoliopsida</taxon>
        <taxon>eudicotyledons</taxon>
        <taxon>Gunneridae</taxon>
        <taxon>Pentapetalae</taxon>
        <taxon>rosids</taxon>
        <taxon>fabids</taxon>
        <taxon>Rosales</taxon>
        <taxon>Cannabaceae</taxon>
        <taxon>Trema</taxon>
    </lineage>
</organism>
<name>A0A2P5EIY3_TREOI</name>
<sequence length="109" mass="11851">MDGIREYQFIPFGICQRFFELVMEFLAAQAFKTVTLGQPRGNVSGMSSTYGHRPNGAVEPLSSQVVQPMVQQVPSECGVSVAEVDIEQANVLNSSGPFGPLDLQAIFIE</sequence>
<comment type="caution">
    <text evidence="1">The sequence shown here is derived from an EMBL/GenBank/DDBJ whole genome shotgun (WGS) entry which is preliminary data.</text>
</comment>
<accession>A0A2P5EIY3</accession>
<evidence type="ECO:0000313" key="2">
    <source>
        <dbReference type="Proteomes" id="UP000237000"/>
    </source>
</evidence>
<gene>
    <name evidence="1" type="ORF">TorRG33x02_186560</name>
</gene>
<reference evidence="2" key="1">
    <citation type="submission" date="2016-06" db="EMBL/GenBank/DDBJ databases">
        <title>Parallel loss of symbiosis genes in relatives of nitrogen-fixing non-legume Parasponia.</title>
        <authorList>
            <person name="Van Velzen R."/>
            <person name="Holmer R."/>
            <person name="Bu F."/>
            <person name="Rutten L."/>
            <person name="Van Zeijl A."/>
            <person name="Liu W."/>
            <person name="Santuari L."/>
            <person name="Cao Q."/>
            <person name="Sharma T."/>
            <person name="Shen D."/>
            <person name="Roswanjaya Y."/>
            <person name="Wardhani T."/>
            <person name="Kalhor M.S."/>
            <person name="Jansen J."/>
            <person name="Van den Hoogen J."/>
            <person name="Gungor B."/>
            <person name="Hartog M."/>
            <person name="Hontelez J."/>
            <person name="Verver J."/>
            <person name="Yang W.-C."/>
            <person name="Schijlen E."/>
            <person name="Repin R."/>
            <person name="Schilthuizen M."/>
            <person name="Schranz E."/>
            <person name="Heidstra R."/>
            <person name="Miyata K."/>
            <person name="Fedorova E."/>
            <person name="Kohlen W."/>
            <person name="Bisseling T."/>
            <person name="Smit S."/>
            <person name="Geurts R."/>
        </authorList>
    </citation>
    <scope>NUCLEOTIDE SEQUENCE [LARGE SCALE GENOMIC DNA]</scope>
    <source>
        <strain evidence="2">cv. RG33-2</strain>
    </source>
</reference>
<dbReference type="OrthoDB" id="1531937at2759"/>
<dbReference type="AlphaFoldDB" id="A0A2P5EIY3"/>